<dbReference type="PANTHER" id="PTHR46426:SF1">
    <property type="entry name" value="PROTEIN DISULFIDE-ISOMERASE TMX3"/>
    <property type="match status" value="1"/>
</dbReference>
<accession>A0A8B9FTX9</accession>
<evidence type="ECO:0000313" key="11">
    <source>
        <dbReference type="Proteomes" id="UP000694522"/>
    </source>
</evidence>
<dbReference type="InterPro" id="IPR052250">
    <property type="entry name" value="PDI_TMX3"/>
</dbReference>
<evidence type="ECO:0000256" key="5">
    <source>
        <dbReference type="ARBA" id="ARBA00022989"/>
    </source>
</evidence>
<dbReference type="Pfam" id="PF00085">
    <property type="entry name" value="Thioredoxin"/>
    <property type="match status" value="1"/>
</dbReference>
<keyword evidence="6 8" id="KW-0472">Membrane</keyword>
<comment type="catalytic activity">
    <reaction evidence="1">
        <text>Catalyzes the rearrangement of -S-S- bonds in proteins.</text>
        <dbReference type="EC" id="5.3.4.1"/>
    </reaction>
</comment>
<comment type="function">
    <text evidence="7">Probable disulfide isomerase, which participates in the folding of proteins containing disulfide bonds. May act as a dithiol oxidase. Acts as a regulator of endoplasmic reticulum-mitochondria contact sites via its ability to regulate redox signals.</text>
</comment>
<dbReference type="AlphaFoldDB" id="A0A8B9FTX9"/>
<evidence type="ECO:0000256" key="2">
    <source>
        <dbReference type="ARBA" id="ARBA00004389"/>
    </source>
</evidence>
<dbReference type="EC" id="5.3.4.1" evidence="3"/>
<reference evidence="10" key="1">
    <citation type="submission" date="2025-08" db="UniProtKB">
        <authorList>
            <consortium name="Ensembl"/>
        </authorList>
    </citation>
    <scope>IDENTIFICATION</scope>
</reference>
<feature type="transmembrane region" description="Helical" evidence="8">
    <location>
        <begin position="77"/>
        <end position="98"/>
    </location>
</feature>
<dbReference type="InterPro" id="IPR017937">
    <property type="entry name" value="Thioredoxin_CS"/>
</dbReference>
<evidence type="ECO:0000256" key="4">
    <source>
        <dbReference type="ARBA" id="ARBA00022692"/>
    </source>
</evidence>
<evidence type="ECO:0000259" key="9">
    <source>
        <dbReference type="PROSITE" id="PS51352"/>
    </source>
</evidence>
<proteinExistence type="predicted"/>
<dbReference type="SUPFAM" id="SSF52833">
    <property type="entry name" value="Thioredoxin-like"/>
    <property type="match status" value="1"/>
</dbReference>
<organism evidence="10 11">
    <name type="scientific">Amazona collaria</name>
    <name type="common">yellow-billed parrot</name>
    <dbReference type="NCBI Taxonomy" id="241587"/>
    <lineage>
        <taxon>Eukaryota</taxon>
        <taxon>Metazoa</taxon>
        <taxon>Chordata</taxon>
        <taxon>Craniata</taxon>
        <taxon>Vertebrata</taxon>
        <taxon>Euteleostomi</taxon>
        <taxon>Archelosauria</taxon>
        <taxon>Archosauria</taxon>
        <taxon>Dinosauria</taxon>
        <taxon>Saurischia</taxon>
        <taxon>Theropoda</taxon>
        <taxon>Coelurosauria</taxon>
        <taxon>Aves</taxon>
        <taxon>Neognathae</taxon>
        <taxon>Neoaves</taxon>
        <taxon>Telluraves</taxon>
        <taxon>Australaves</taxon>
        <taxon>Psittaciformes</taxon>
        <taxon>Psittacidae</taxon>
        <taxon>Amazona</taxon>
    </lineage>
</organism>
<evidence type="ECO:0000313" key="10">
    <source>
        <dbReference type="Ensembl" id="ENSACOP00000014916.1"/>
    </source>
</evidence>
<evidence type="ECO:0000256" key="7">
    <source>
        <dbReference type="ARBA" id="ARBA00045246"/>
    </source>
</evidence>
<dbReference type="Ensembl" id="ENSACOT00000015444.1">
    <property type="protein sequence ID" value="ENSACOP00000014916.1"/>
    <property type="gene ID" value="ENSACOG00000010395.1"/>
</dbReference>
<protein>
    <recommendedName>
        <fullName evidence="3">protein disulfide-isomerase</fullName>
        <ecNumber evidence="3">5.3.4.1</ecNumber>
    </recommendedName>
</protein>
<dbReference type="PROSITE" id="PS51352">
    <property type="entry name" value="THIOREDOXIN_2"/>
    <property type="match status" value="1"/>
</dbReference>
<dbReference type="InterPro" id="IPR013766">
    <property type="entry name" value="Thioredoxin_domain"/>
</dbReference>
<name>A0A8B9FTX9_9PSIT</name>
<evidence type="ECO:0000256" key="6">
    <source>
        <dbReference type="ARBA" id="ARBA00023136"/>
    </source>
</evidence>
<evidence type="ECO:0000256" key="1">
    <source>
        <dbReference type="ARBA" id="ARBA00001182"/>
    </source>
</evidence>
<reference evidence="10" key="2">
    <citation type="submission" date="2025-09" db="UniProtKB">
        <authorList>
            <consortium name="Ensembl"/>
        </authorList>
    </citation>
    <scope>IDENTIFICATION</scope>
</reference>
<keyword evidence="4 8" id="KW-0812">Transmembrane</keyword>
<dbReference type="GO" id="GO:0005789">
    <property type="term" value="C:endoplasmic reticulum membrane"/>
    <property type="evidence" value="ECO:0007669"/>
    <property type="project" value="UniProtKB-SubCell"/>
</dbReference>
<feature type="domain" description="Thioredoxin" evidence="9">
    <location>
        <begin position="1"/>
        <end position="99"/>
    </location>
</feature>
<keyword evidence="5 8" id="KW-1133">Transmembrane helix</keyword>
<comment type="subcellular location">
    <subcellularLocation>
        <location evidence="2">Endoplasmic reticulum membrane</location>
        <topology evidence="2">Single-pass membrane protein</topology>
    </subcellularLocation>
</comment>
<keyword evidence="11" id="KW-1185">Reference proteome</keyword>
<dbReference type="Proteomes" id="UP000694522">
    <property type="component" value="Unplaced"/>
</dbReference>
<evidence type="ECO:0000256" key="3">
    <source>
        <dbReference type="ARBA" id="ARBA00012723"/>
    </source>
</evidence>
<dbReference type="PANTHER" id="PTHR46426">
    <property type="entry name" value="PROTEIN DISULFIDE-ISOMERASE TMX3"/>
    <property type="match status" value="1"/>
</dbReference>
<dbReference type="InterPro" id="IPR036249">
    <property type="entry name" value="Thioredoxin-like_sf"/>
</dbReference>
<evidence type="ECO:0000256" key="8">
    <source>
        <dbReference type="SAM" id="Phobius"/>
    </source>
</evidence>
<sequence>KGGCRGKEYLNESFKESRKDDIWLVDFYAPWCGHCKKLEPVWNEVGIEMRNMGSPVKVGKIDAISFSSKHDLVRGNFMKPSVLILFSLFFLKSFFFSVS</sequence>
<dbReference type="GO" id="GO:0003756">
    <property type="term" value="F:protein disulfide isomerase activity"/>
    <property type="evidence" value="ECO:0007669"/>
    <property type="project" value="UniProtKB-EC"/>
</dbReference>
<dbReference type="Gene3D" id="3.40.30.10">
    <property type="entry name" value="Glutaredoxin"/>
    <property type="match status" value="1"/>
</dbReference>
<dbReference type="PROSITE" id="PS00194">
    <property type="entry name" value="THIOREDOXIN_1"/>
    <property type="match status" value="1"/>
</dbReference>
<dbReference type="GO" id="GO:0009986">
    <property type="term" value="C:cell surface"/>
    <property type="evidence" value="ECO:0007669"/>
    <property type="project" value="TreeGrafter"/>
</dbReference>